<evidence type="ECO:0000256" key="1">
    <source>
        <dbReference type="SAM" id="Phobius"/>
    </source>
</evidence>
<feature type="transmembrane region" description="Helical" evidence="1">
    <location>
        <begin position="41"/>
        <end position="62"/>
    </location>
</feature>
<keyword evidence="1" id="KW-1133">Transmembrane helix</keyword>
<dbReference type="RefSeq" id="WP_165227829.1">
    <property type="nucleotide sequence ID" value="NZ_CP049257.1"/>
</dbReference>
<dbReference type="KEGG" id="nano:G5V58_00560"/>
<evidence type="ECO:0000313" key="3">
    <source>
        <dbReference type="Proteomes" id="UP000502996"/>
    </source>
</evidence>
<gene>
    <name evidence="2" type="ORF">G5V58_00560</name>
</gene>
<keyword evidence="1" id="KW-0472">Membrane</keyword>
<protein>
    <submittedName>
        <fullName evidence="2">Uncharacterized protein</fullName>
    </submittedName>
</protein>
<keyword evidence="1" id="KW-0812">Transmembrane</keyword>
<sequence>MGTWLATTAQHLPMVGAVGCWVLGLGLGIPRTESGHGASVFWVLVVGVGCALLEVVVLSQMWRIQDQRGSARAMRLHLAAPPPGRLGPR</sequence>
<name>A0A6G6W8B3_9ACTN</name>
<dbReference type="EMBL" id="CP049257">
    <property type="protein sequence ID" value="QIG41464.1"/>
    <property type="molecule type" value="Genomic_DNA"/>
</dbReference>
<dbReference type="Proteomes" id="UP000502996">
    <property type="component" value="Chromosome"/>
</dbReference>
<dbReference type="AlphaFoldDB" id="A0A6G6W8B3"/>
<evidence type="ECO:0000313" key="2">
    <source>
        <dbReference type="EMBL" id="QIG41464.1"/>
    </source>
</evidence>
<accession>A0A6G6W8B3</accession>
<keyword evidence="3" id="KW-1185">Reference proteome</keyword>
<proteinExistence type="predicted"/>
<feature type="transmembrane region" description="Helical" evidence="1">
    <location>
        <begin position="12"/>
        <end position="29"/>
    </location>
</feature>
<reference evidence="2 3" key="1">
    <citation type="submission" date="2020-02" db="EMBL/GenBank/DDBJ databases">
        <title>Full genome sequence of Nocardioides sp. R-3366.</title>
        <authorList>
            <person name="Im W.-T."/>
        </authorList>
    </citation>
    <scope>NUCLEOTIDE SEQUENCE [LARGE SCALE GENOMIC DNA]</scope>
    <source>
        <strain evidence="2 3">R-3366</strain>
    </source>
</reference>
<organism evidence="2 3">
    <name type="scientific">Nocardioides anomalus</name>
    <dbReference type="NCBI Taxonomy" id="2712223"/>
    <lineage>
        <taxon>Bacteria</taxon>
        <taxon>Bacillati</taxon>
        <taxon>Actinomycetota</taxon>
        <taxon>Actinomycetes</taxon>
        <taxon>Propionibacteriales</taxon>
        <taxon>Nocardioidaceae</taxon>
        <taxon>Nocardioides</taxon>
    </lineage>
</organism>